<sequence length="175" mass="19442">MNCPVCNKQVEQGSNFCPNCGFNFRTNKPYNYQNPDKGTKILQWLLISMAGLFLLAIIAGIISFYIAAQTIQSDKETDELSGLTMLQAEEISAEINTKSMKIDEVITSNTAIAAIADNQFSTGEYFYGHTKVLYMAPENERLFEGQIINVPDGKKLIQVGTFKKNRETLAAVAIK</sequence>
<dbReference type="RefSeq" id="WP_039211849.1">
    <property type="nucleotide sequence ID" value="NZ_JSCE01000242.1"/>
</dbReference>
<proteinExistence type="predicted"/>
<evidence type="ECO:0000256" key="1">
    <source>
        <dbReference type="SAM" id="Phobius"/>
    </source>
</evidence>
<feature type="transmembrane region" description="Helical" evidence="1">
    <location>
        <begin position="41"/>
        <end position="67"/>
    </location>
</feature>
<keyword evidence="1" id="KW-0472">Membrane</keyword>
<gene>
    <name evidence="2" type="ORF">NZ47_13090</name>
</gene>
<keyword evidence="1" id="KW-0812">Transmembrane</keyword>
<protein>
    <submittedName>
        <fullName evidence="2">Uncharacterized protein</fullName>
    </submittedName>
</protein>
<evidence type="ECO:0000313" key="3">
    <source>
        <dbReference type="Proteomes" id="UP000030993"/>
    </source>
</evidence>
<organism evidence="2 3">
    <name type="scientific">Anaerovibrio lipolyticus</name>
    <dbReference type="NCBI Taxonomy" id="82374"/>
    <lineage>
        <taxon>Bacteria</taxon>
        <taxon>Bacillati</taxon>
        <taxon>Bacillota</taxon>
        <taxon>Negativicutes</taxon>
        <taxon>Selenomonadales</taxon>
        <taxon>Selenomonadaceae</taxon>
        <taxon>Anaerovibrio</taxon>
    </lineage>
</organism>
<dbReference type="AlphaFoldDB" id="A0A0B2JP22"/>
<dbReference type="EMBL" id="JSCE01000242">
    <property type="protein sequence ID" value="KHM48438.1"/>
    <property type="molecule type" value="Genomic_DNA"/>
</dbReference>
<reference evidence="2 3" key="1">
    <citation type="journal article" date="2013" name="PLoS ONE">
        <title>Identification and characterization of three novel lipases belonging to families II and V from Anaerovibrio lipolyticus 5ST.</title>
        <authorList>
            <person name="Prive F."/>
            <person name="Kaderbhai N.N."/>
            <person name="Girdwood S."/>
            <person name="Worgan H.J."/>
            <person name="Pinloche E."/>
            <person name="Scollan N.D."/>
            <person name="Huws S.A."/>
            <person name="Newbold C.J."/>
        </authorList>
    </citation>
    <scope>NUCLEOTIDE SEQUENCE [LARGE SCALE GENOMIC DNA]</scope>
    <source>
        <strain evidence="2 3">5S</strain>
    </source>
</reference>
<keyword evidence="1" id="KW-1133">Transmembrane helix</keyword>
<name>A0A0B2JP22_9FIRM</name>
<dbReference type="Proteomes" id="UP000030993">
    <property type="component" value="Unassembled WGS sequence"/>
</dbReference>
<evidence type="ECO:0000313" key="2">
    <source>
        <dbReference type="EMBL" id="KHM48438.1"/>
    </source>
</evidence>
<comment type="caution">
    <text evidence="2">The sequence shown here is derived from an EMBL/GenBank/DDBJ whole genome shotgun (WGS) entry which is preliminary data.</text>
</comment>
<keyword evidence="3" id="KW-1185">Reference proteome</keyword>
<accession>A0A0B2JP22</accession>